<keyword evidence="2" id="KW-0378">Hydrolase</keyword>
<evidence type="ECO:0000313" key="2">
    <source>
        <dbReference type="EMBL" id="AMD00395.1"/>
    </source>
</evidence>
<dbReference type="InterPro" id="IPR000073">
    <property type="entry name" value="AB_hydrolase_1"/>
</dbReference>
<evidence type="ECO:0000259" key="1">
    <source>
        <dbReference type="Pfam" id="PF12697"/>
    </source>
</evidence>
<dbReference type="InterPro" id="IPR029058">
    <property type="entry name" value="AB_hydrolase_fold"/>
</dbReference>
<dbReference type="EMBL" id="CP014226">
    <property type="protein sequence ID" value="AMD00395.1"/>
    <property type="molecule type" value="Genomic_DNA"/>
</dbReference>
<dbReference type="Pfam" id="PF12697">
    <property type="entry name" value="Abhydrolase_6"/>
    <property type="match status" value="1"/>
</dbReference>
<name>A0A0X8HDA2_9GAMM</name>
<dbReference type="KEGG" id="hco:LOKO_01327"/>
<sequence length="184" mass="20174">MYLTDPATSSKEGLAVVLSHGLESGPSSTKMQALTAVAESFDNVHVVVMDYRGMETPEERLSHLMTALEQLPYKPEQTILAGSSMGGWVSAAASSHIPVLGCFLMAPAFGLERYPDPAPVIRAQHVQIIHGWQDTVVPPGPVIELAQQQCVPLRLVDDNHRLEVSLNILIDAFEYYLKKILVQK</sequence>
<gene>
    <name evidence="2" type="ORF">LOKO_01327</name>
</gene>
<organism evidence="2 3">
    <name type="scientific">Halomonas chromatireducens</name>
    <dbReference type="NCBI Taxonomy" id="507626"/>
    <lineage>
        <taxon>Bacteria</taxon>
        <taxon>Pseudomonadati</taxon>
        <taxon>Pseudomonadota</taxon>
        <taxon>Gammaproteobacteria</taxon>
        <taxon>Oceanospirillales</taxon>
        <taxon>Halomonadaceae</taxon>
        <taxon>Halomonas</taxon>
    </lineage>
</organism>
<dbReference type="SUPFAM" id="SSF53474">
    <property type="entry name" value="alpha/beta-Hydrolases"/>
    <property type="match status" value="1"/>
</dbReference>
<keyword evidence="3" id="KW-1185">Reference proteome</keyword>
<reference evidence="2 3" key="1">
    <citation type="journal article" date="2016" name="Genome Announc.">
        <title>Draft Genome Sequence of 'Halomonas chromatireducens' Strain AGD 8-3, a Haloalkaliphilic Chromate- and Selenite-Reducing Gammaproteobacterium.</title>
        <authorList>
            <person name="Sharko F.S."/>
            <person name="Shapovalova A.A."/>
            <person name="Tsygankova S.V."/>
            <person name="Komova A.V."/>
            <person name="Boulygina E.S."/>
            <person name="Teslyuk A.B."/>
            <person name="Gotovtsev P.M."/>
            <person name="Namsaraev Z.B."/>
            <person name="Khijniak T.V."/>
            <person name="Nedoluzhko A.V."/>
            <person name="Vasilov R.G."/>
        </authorList>
    </citation>
    <scope>NUCLEOTIDE SEQUENCE [LARGE SCALE GENOMIC DNA]</scope>
    <source>
        <strain evidence="2 3">AGD 8-3</strain>
    </source>
</reference>
<dbReference type="AlphaFoldDB" id="A0A0X8HDA2"/>
<dbReference type="Proteomes" id="UP000063387">
    <property type="component" value="Chromosome"/>
</dbReference>
<protein>
    <submittedName>
        <fullName evidence="2">Alpha/beta hydrolase family protein</fullName>
    </submittedName>
</protein>
<proteinExistence type="predicted"/>
<evidence type="ECO:0000313" key="3">
    <source>
        <dbReference type="Proteomes" id="UP000063387"/>
    </source>
</evidence>
<dbReference type="OrthoDB" id="264572at2"/>
<reference evidence="2 3" key="2">
    <citation type="submission" date="2016-02" db="EMBL/GenBank/DDBJ databases">
        <authorList>
            <person name="Wen L."/>
            <person name="He K."/>
            <person name="Yang H."/>
        </authorList>
    </citation>
    <scope>NUCLEOTIDE SEQUENCE [LARGE SCALE GENOMIC DNA]</scope>
    <source>
        <strain evidence="2 3">AGD 8-3</strain>
    </source>
</reference>
<accession>A0A0X8HDA2</accession>
<dbReference type="RefSeq" id="WP_066446605.1">
    <property type="nucleotide sequence ID" value="NZ_CP014226.1"/>
</dbReference>
<dbReference type="PATRIC" id="fig|507626.3.peg.1312"/>
<dbReference type="GO" id="GO:0016787">
    <property type="term" value="F:hydrolase activity"/>
    <property type="evidence" value="ECO:0007669"/>
    <property type="project" value="UniProtKB-KW"/>
</dbReference>
<dbReference type="Gene3D" id="3.40.50.1820">
    <property type="entry name" value="alpha/beta hydrolase"/>
    <property type="match status" value="1"/>
</dbReference>
<dbReference type="STRING" id="507626.LOKO_01327"/>
<feature type="domain" description="AB hydrolase-1" evidence="1">
    <location>
        <begin position="16"/>
        <end position="132"/>
    </location>
</feature>